<keyword evidence="3" id="KW-0479">Metal-binding</keyword>
<dbReference type="GO" id="GO:0046872">
    <property type="term" value="F:metal ion binding"/>
    <property type="evidence" value="ECO:0007669"/>
    <property type="project" value="UniProtKB-KW"/>
</dbReference>
<dbReference type="SUPFAM" id="SSF54897">
    <property type="entry name" value="Protease propeptides/inhibitors"/>
    <property type="match status" value="1"/>
</dbReference>
<organism evidence="9 10">
    <name type="scientific">Streptomyces palmae</name>
    <dbReference type="NCBI Taxonomy" id="1701085"/>
    <lineage>
        <taxon>Bacteria</taxon>
        <taxon>Bacillati</taxon>
        <taxon>Actinomycetota</taxon>
        <taxon>Actinomycetes</taxon>
        <taxon>Kitasatosporales</taxon>
        <taxon>Streptomycetaceae</taxon>
        <taxon>Streptomyces</taxon>
    </lineage>
</organism>
<dbReference type="CDD" id="cd04056">
    <property type="entry name" value="Peptidases_S53"/>
    <property type="match status" value="1"/>
</dbReference>
<keyword evidence="10" id="KW-1185">Reference proteome</keyword>
<keyword evidence="7" id="KW-0865">Zymogen</keyword>
<gene>
    <name evidence="9" type="ORF">E4099_05885</name>
</gene>
<keyword evidence="5" id="KW-0720">Serine protease</keyword>
<evidence type="ECO:0000256" key="5">
    <source>
        <dbReference type="ARBA" id="ARBA00022825"/>
    </source>
</evidence>
<evidence type="ECO:0000256" key="1">
    <source>
        <dbReference type="ARBA" id="ARBA00001913"/>
    </source>
</evidence>
<reference evidence="9 10" key="1">
    <citation type="submission" date="2019-03" db="EMBL/GenBank/DDBJ databases">
        <authorList>
            <person name="Gonzalez-Pimentel J.L."/>
        </authorList>
    </citation>
    <scope>NUCLEOTIDE SEQUENCE [LARGE SCALE GENOMIC DNA]</scope>
    <source>
        <strain evidence="9 10">JCM 31289</strain>
    </source>
</reference>
<keyword evidence="4" id="KW-0378">Hydrolase</keyword>
<evidence type="ECO:0000259" key="8">
    <source>
        <dbReference type="PROSITE" id="PS51695"/>
    </source>
</evidence>
<keyword evidence="6" id="KW-0106">Calcium</keyword>
<comment type="cofactor">
    <cofactor evidence="1">
        <name>Ca(2+)</name>
        <dbReference type="ChEBI" id="CHEBI:29108"/>
    </cofactor>
</comment>
<evidence type="ECO:0000313" key="9">
    <source>
        <dbReference type="EMBL" id="TGB15981.1"/>
    </source>
</evidence>
<dbReference type="InterPro" id="IPR030400">
    <property type="entry name" value="Sedolisin_dom"/>
</dbReference>
<dbReference type="InterPro" id="IPR036852">
    <property type="entry name" value="Peptidase_S8/S53_dom_sf"/>
</dbReference>
<dbReference type="PANTHER" id="PTHR14218:SF15">
    <property type="entry name" value="TRIPEPTIDYL-PEPTIDASE 1"/>
    <property type="match status" value="1"/>
</dbReference>
<dbReference type="Pfam" id="PF09286">
    <property type="entry name" value="Pro-kuma_activ"/>
    <property type="match status" value="1"/>
</dbReference>
<keyword evidence="2" id="KW-0645">Protease</keyword>
<protein>
    <submittedName>
        <fullName evidence="9">Peptidase S53</fullName>
    </submittedName>
</protein>
<comment type="caution">
    <text evidence="9">The sequence shown here is derived from an EMBL/GenBank/DDBJ whole genome shotgun (WGS) entry which is preliminary data.</text>
</comment>
<dbReference type="InterPro" id="IPR015366">
    <property type="entry name" value="S53_propep"/>
</dbReference>
<evidence type="ECO:0000313" key="10">
    <source>
        <dbReference type="Proteomes" id="UP000297948"/>
    </source>
</evidence>
<dbReference type="GO" id="GO:0008240">
    <property type="term" value="F:tripeptidyl-peptidase activity"/>
    <property type="evidence" value="ECO:0007669"/>
    <property type="project" value="TreeGrafter"/>
</dbReference>
<proteinExistence type="predicted"/>
<sequence>MRRQGLLSAIRPEETTMTEQHVVLEGSKRPAMADATRVADADAQAPVSVTVTLRGKVVTDDQIPDERREDAEKTKAVLERYGLTVDEVRLQPGSVVASGPVTAMNAAFQTDLGIYRSAEQGEIRGREGELKIPSELAGVVTGVFGLDERRVARRAAAQGMGTGFHGSFTPADLERQYNFPNGQGEGQKIGIAEFPGGYFGDDLRAFCDGHKLPTPQVNVVSLGYNPPRNLQALQQLPPRQMNDAAAGTPEVMMDVQIVAGLCPAAQISVYFAPWTQKGWIDLLDQVIADKPVCLSLSWGLPEDHPAWALLGRTEIDKRLEGAAKLGITVCVASGDDGSGDEIPDGRSHVDFPSASAFVLGVGGTMINATGQEVAWWDAPGHRLLDTGGGGASGGGVSVFTQRPDWQKQVRVDSLNPGAIKGRVVPDVAALAGEPLYDLTLLGKPSPNGGTSAAAPVWASLIARVNAALPTDKQQRFLTPLLYKNGSNGQPLAQTVCRDISVGHDNGSHPPAVGYPVKAGYDAVTGWGVPDGVALLKGLQSA</sequence>
<dbReference type="SUPFAM" id="SSF52743">
    <property type="entry name" value="Subtilisin-like"/>
    <property type="match status" value="1"/>
</dbReference>
<dbReference type="GO" id="GO:0006508">
    <property type="term" value="P:proteolysis"/>
    <property type="evidence" value="ECO:0007669"/>
    <property type="project" value="UniProtKB-KW"/>
</dbReference>
<dbReference type="OrthoDB" id="3480681at2"/>
<evidence type="ECO:0000256" key="6">
    <source>
        <dbReference type="ARBA" id="ARBA00022837"/>
    </source>
</evidence>
<evidence type="ECO:0000256" key="7">
    <source>
        <dbReference type="ARBA" id="ARBA00023145"/>
    </source>
</evidence>
<dbReference type="Proteomes" id="UP000297948">
    <property type="component" value="Unassembled WGS sequence"/>
</dbReference>
<dbReference type="Gene3D" id="3.40.50.200">
    <property type="entry name" value="Peptidase S8/S53 domain"/>
    <property type="match status" value="1"/>
</dbReference>
<dbReference type="Pfam" id="PF00082">
    <property type="entry name" value="Peptidase_S8"/>
    <property type="match status" value="1"/>
</dbReference>
<dbReference type="InterPro" id="IPR050819">
    <property type="entry name" value="Tripeptidyl-peptidase_I"/>
</dbReference>
<evidence type="ECO:0000256" key="2">
    <source>
        <dbReference type="ARBA" id="ARBA00022670"/>
    </source>
</evidence>
<dbReference type="PANTHER" id="PTHR14218">
    <property type="entry name" value="PROTEASE S8 TRIPEPTIDYL PEPTIDASE I CLN2"/>
    <property type="match status" value="1"/>
</dbReference>
<evidence type="ECO:0000256" key="4">
    <source>
        <dbReference type="ARBA" id="ARBA00022801"/>
    </source>
</evidence>
<dbReference type="GO" id="GO:0004252">
    <property type="term" value="F:serine-type endopeptidase activity"/>
    <property type="evidence" value="ECO:0007669"/>
    <property type="project" value="InterPro"/>
</dbReference>
<accession>A0A4Z0HCV8</accession>
<dbReference type="PROSITE" id="PS51695">
    <property type="entry name" value="SEDOLISIN"/>
    <property type="match status" value="1"/>
</dbReference>
<feature type="domain" description="Peptidase S53" evidence="8">
    <location>
        <begin position="167"/>
        <end position="541"/>
    </location>
</feature>
<dbReference type="AlphaFoldDB" id="A0A4Z0HCV8"/>
<evidence type="ECO:0000256" key="3">
    <source>
        <dbReference type="ARBA" id="ARBA00022723"/>
    </source>
</evidence>
<dbReference type="EMBL" id="SRID01000032">
    <property type="protein sequence ID" value="TGB15981.1"/>
    <property type="molecule type" value="Genomic_DNA"/>
</dbReference>
<name>A0A4Z0HCV8_9ACTN</name>
<dbReference type="InterPro" id="IPR000209">
    <property type="entry name" value="Peptidase_S8/S53_dom"/>
</dbReference>
<dbReference type="SMART" id="SM00944">
    <property type="entry name" value="Pro-kuma_activ"/>
    <property type="match status" value="1"/>
</dbReference>